<organism evidence="1 2">
    <name type="scientific">Spinacia oleracea</name>
    <name type="common">Spinach</name>
    <dbReference type="NCBI Taxonomy" id="3562"/>
    <lineage>
        <taxon>Eukaryota</taxon>
        <taxon>Viridiplantae</taxon>
        <taxon>Streptophyta</taxon>
        <taxon>Embryophyta</taxon>
        <taxon>Tracheophyta</taxon>
        <taxon>Spermatophyta</taxon>
        <taxon>Magnoliopsida</taxon>
        <taxon>eudicotyledons</taxon>
        <taxon>Gunneridae</taxon>
        <taxon>Pentapetalae</taxon>
        <taxon>Caryophyllales</taxon>
        <taxon>Chenopodiaceae</taxon>
        <taxon>Chenopodioideae</taxon>
        <taxon>Anserineae</taxon>
        <taxon>Spinacia</taxon>
    </lineage>
</organism>
<name>A0ABM3R5I5_SPIOL</name>
<dbReference type="GeneID" id="130466197"/>
<proteinExistence type="predicted"/>
<protein>
    <recommendedName>
        <fullName evidence="3">Granulins domain-containing protein</fullName>
    </recommendedName>
</protein>
<reference evidence="2" key="2">
    <citation type="submission" date="2025-08" db="UniProtKB">
        <authorList>
            <consortium name="RefSeq"/>
        </authorList>
    </citation>
    <scope>IDENTIFICATION</scope>
    <source>
        <tissue evidence="2">Leaf</tissue>
    </source>
</reference>
<keyword evidence="1" id="KW-1185">Reference proteome</keyword>
<evidence type="ECO:0000313" key="2">
    <source>
        <dbReference type="RefSeq" id="XP_056690869.1"/>
    </source>
</evidence>
<accession>A0ABM3R5I5</accession>
<sequence>MEEVVVFYKFTKKVVSIIFILTLLQNMAGKAFGGDYCSTDGMFCYPNPGSRCCDGLACDEDKTLCYTLPPGVSDWCADVGHHCSLLAKTCCGGHKCSSVIRGICK</sequence>
<gene>
    <name evidence="2" type="primary">LOC130466197</name>
</gene>
<evidence type="ECO:0008006" key="3">
    <source>
        <dbReference type="Google" id="ProtNLM"/>
    </source>
</evidence>
<dbReference type="RefSeq" id="XP_056690869.1">
    <property type="nucleotide sequence ID" value="XM_056834891.1"/>
</dbReference>
<dbReference type="Proteomes" id="UP000813463">
    <property type="component" value="Chromosome 1"/>
</dbReference>
<reference evidence="1" key="1">
    <citation type="journal article" date="2021" name="Nat. Commun.">
        <title>Genomic analyses provide insights into spinach domestication and the genetic basis of agronomic traits.</title>
        <authorList>
            <person name="Cai X."/>
            <person name="Sun X."/>
            <person name="Xu C."/>
            <person name="Sun H."/>
            <person name="Wang X."/>
            <person name="Ge C."/>
            <person name="Zhang Z."/>
            <person name="Wang Q."/>
            <person name="Fei Z."/>
            <person name="Jiao C."/>
            <person name="Wang Q."/>
        </authorList>
    </citation>
    <scope>NUCLEOTIDE SEQUENCE [LARGE SCALE GENOMIC DNA]</scope>
    <source>
        <strain evidence="1">cv. Varoflay</strain>
    </source>
</reference>
<evidence type="ECO:0000313" key="1">
    <source>
        <dbReference type="Proteomes" id="UP000813463"/>
    </source>
</evidence>